<evidence type="ECO:0000259" key="7">
    <source>
        <dbReference type="Pfam" id="PF02687"/>
    </source>
</evidence>
<feature type="domain" description="ABC3 transporter permease C-terminal" evidence="7">
    <location>
        <begin position="278"/>
        <end position="392"/>
    </location>
</feature>
<dbReference type="Pfam" id="PF02687">
    <property type="entry name" value="FtsX"/>
    <property type="match status" value="1"/>
</dbReference>
<organism evidence="8 9">
    <name type="scientific">Limnobaculum zhutongyuii</name>
    <dbReference type="NCBI Taxonomy" id="2498113"/>
    <lineage>
        <taxon>Bacteria</taxon>
        <taxon>Pseudomonadati</taxon>
        <taxon>Pseudomonadota</taxon>
        <taxon>Gammaproteobacteria</taxon>
        <taxon>Enterobacterales</taxon>
        <taxon>Budviciaceae</taxon>
        <taxon>Limnobaculum</taxon>
    </lineage>
</organism>
<keyword evidence="2" id="KW-1003">Cell membrane</keyword>
<feature type="transmembrane region" description="Helical" evidence="6">
    <location>
        <begin position="369"/>
        <end position="391"/>
    </location>
</feature>
<dbReference type="AlphaFoldDB" id="A0A411WII6"/>
<evidence type="ECO:0000256" key="5">
    <source>
        <dbReference type="ARBA" id="ARBA00023136"/>
    </source>
</evidence>
<dbReference type="EMBL" id="CP034752">
    <property type="protein sequence ID" value="QBH96004.1"/>
    <property type="molecule type" value="Genomic_DNA"/>
</dbReference>
<dbReference type="Proteomes" id="UP000293154">
    <property type="component" value="Chromosome"/>
</dbReference>
<dbReference type="OrthoDB" id="9784014at2"/>
<evidence type="ECO:0000256" key="2">
    <source>
        <dbReference type="ARBA" id="ARBA00022475"/>
    </source>
</evidence>
<sequence length="402" mass="43210">MIPFKIIYADFKRLWGGTLILTLLIAAAVAFSMVVNLQERALREGSARAADRFDLIVGAAGSETQLVLSSVFLQPSLLPLLPHHYLDELKQNPLVESASPLAFGDSYKGMPIIGTDDDLLRDRDIQYGNDSQNHKNSVFGSDYGAVVGAATGLVVGDKVTPIHGQVGSEGAHQHEAVNYIVTGVLPTSGDAWDKAILVSITAVWAVHGAEEHESHADDEIHHHGGDVSVVVVKPKSIAGAYQLRSQYRTGESLAVFPGEVLTRLYGTLGDARQVLSLMAIGTQILVLIAILMVIVVHLEQRQRQFGALRAFGAPQRGIVALIWCGLMLMMSIGIVLGVGIGYLVTLWISQSISSLYGIKLPVTIQPEDGLLIATIWSVIGVVLLLPAILVYRHSPAQALKTV</sequence>
<keyword evidence="4 6" id="KW-1133">Transmembrane helix</keyword>
<evidence type="ECO:0000313" key="9">
    <source>
        <dbReference type="Proteomes" id="UP000293154"/>
    </source>
</evidence>
<evidence type="ECO:0000256" key="1">
    <source>
        <dbReference type="ARBA" id="ARBA00004651"/>
    </source>
</evidence>
<gene>
    <name evidence="8" type="ORF">EKN56_06070</name>
</gene>
<dbReference type="InterPro" id="IPR003838">
    <property type="entry name" value="ABC3_permease_C"/>
</dbReference>
<accession>A0A411WII6</accession>
<dbReference type="GO" id="GO:0005886">
    <property type="term" value="C:plasma membrane"/>
    <property type="evidence" value="ECO:0007669"/>
    <property type="project" value="UniProtKB-SubCell"/>
</dbReference>
<evidence type="ECO:0000313" key="8">
    <source>
        <dbReference type="EMBL" id="QBH96004.1"/>
    </source>
</evidence>
<dbReference type="KEGG" id="prag:EKN56_06070"/>
<reference evidence="8 9" key="1">
    <citation type="submission" date="2019-03" db="EMBL/GenBank/DDBJ databases">
        <title>Pragia sp. nov. isolated from the gut tract of Carduelis flavirostris.</title>
        <authorList>
            <person name="Ge Y."/>
        </authorList>
    </citation>
    <scope>NUCLEOTIDE SEQUENCE [LARGE SCALE GENOMIC DNA]</scope>
    <source>
        <strain evidence="8 9">CF-458</strain>
    </source>
</reference>
<feature type="transmembrane region" description="Helical" evidence="6">
    <location>
        <begin position="318"/>
        <end position="349"/>
    </location>
</feature>
<evidence type="ECO:0000256" key="6">
    <source>
        <dbReference type="SAM" id="Phobius"/>
    </source>
</evidence>
<dbReference type="PANTHER" id="PTHR43738">
    <property type="entry name" value="ABC TRANSPORTER, MEMBRANE PROTEIN"/>
    <property type="match status" value="1"/>
</dbReference>
<keyword evidence="3 6" id="KW-0812">Transmembrane</keyword>
<dbReference type="RefSeq" id="WP_130590984.1">
    <property type="nucleotide sequence ID" value="NZ_CP034752.1"/>
</dbReference>
<proteinExistence type="predicted"/>
<evidence type="ECO:0000256" key="4">
    <source>
        <dbReference type="ARBA" id="ARBA00022989"/>
    </source>
</evidence>
<comment type="subcellular location">
    <subcellularLocation>
        <location evidence="1">Cell membrane</location>
        <topology evidence="1">Multi-pass membrane protein</topology>
    </subcellularLocation>
</comment>
<keyword evidence="9" id="KW-1185">Reference proteome</keyword>
<name>A0A411WII6_9GAMM</name>
<dbReference type="PANTHER" id="PTHR43738:SF2">
    <property type="entry name" value="ABC TRANSPORTER PERMEASE"/>
    <property type="match status" value="1"/>
</dbReference>
<protein>
    <submittedName>
        <fullName evidence="8">ABC transporter permease</fullName>
    </submittedName>
</protein>
<keyword evidence="5 6" id="KW-0472">Membrane</keyword>
<evidence type="ECO:0000256" key="3">
    <source>
        <dbReference type="ARBA" id="ARBA00022692"/>
    </source>
</evidence>
<dbReference type="InterPro" id="IPR051125">
    <property type="entry name" value="ABC-4/HrtB_transporter"/>
</dbReference>
<feature type="transmembrane region" description="Helical" evidence="6">
    <location>
        <begin position="274"/>
        <end position="298"/>
    </location>
</feature>